<organism evidence="1 2">
    <name type="scientific">Strix occidentalis caurina</name>
    <name type="common">northern spotted owl</name>
    <dbReference type="NCBI Taxonomy" id="311401"/>
    <lineage>
        <taxon>Eukaryota</taxon>
        <taxon>Metazoa</taxon>
        <taxon>Chordata</taxon>
        <taxon>Craniata</taxon>
        <taxon>Vertebrata</taxon>
        <taxon>Euteleostomi</taxon>
        <taxon>Archelosauria</taxon>
        <taxon>Archosauria</taxon>
        <taxon>Dinosauria</taxon>
        <taxon>Saurischia</taxon>
        <taxon>Theropoda</taxon>
        <taxon>Coelurosauria</taxon>
        <taxon>Aves</taxon>
        <taxon>Neognathae</taxon>
        <taxon>Neoaves</taxon>
        <taxon>Telluraves</taxon>
        <taxon>Strigiformes</taxon>
        <taxon>Strigidae</taxon>
        <taxon>Strix</taxon>
    </lineage>
</organism>
<dbReference type="AlphaFoldDB" id="A0A8D0EY08"/>
<dbReference type="Proteomes" id="UP000694551">
    <property type="component" value="Unplaced"/>
</dbReference>
<reference evidence="1" key="1">
    <citation type="submission" date="2025-08" db="UniProtKB">
        <authorList>
            <consortium name="Ensembl"/>
        </authorList>
    </citation>
    <scope>IDENTIFICATION</scope>
</reference>
<protein>
    <submittedName>
        <fullName evidence="1">Uncharacterized protein</fullName>
    </submittedName>
</protein>
<sequence length="57" mass="6434">MADSPNCDLKSLSPLQMFERVTEQGEKVRALKAGKAPKVFPFHVLHPFSRHHCNCLS</sequence>
<dbReference type="InterPro" id="IPR009068">
    <property type="entry name" value="uS15_NS1_RNA-bd_sf"/>
</dbReference>
<accession>A0A8D0EY08</accession>
<dbReference type="Gene3D" id="1.10.287.10">
    <property type="entry name" value="S15/NS1, RNA-binding"/>
    <property type="match status" value="1"/>
</dbReference>
<reference evidence="1" key="2">
    <citation type="submission" date="2025-09" db="UniProtKB">
        <authorList>
            <consortium name="Ensembl"/>
        </authorList>
    </citation>
    <scope>IDENTIFICATION</scope>
</reference>
<evidence type="ECO:0000313" key="1">
    <source>
        <dbReference type="Ensembl" id="ENSSOCP00000006548.1"/>
    </source>
</evidence>
<name>A0A8D0EY08_STROC</name>
<proteinExistence type="predicted"/>
<keyword evidence="2" id="KW-1185">Reference proteome</keyword>
<dbReference type="SUPFAM" id="SSF47060">
    <property type="entry name" value="S15/NS1 RNA-binding domain"/>
    <property type="match status" value="1"/>
</dbReference>
<dbReference type="Ensembl" id="ENSSOCT00000006713.1">
    <property type="protein sequence ID" value="ENSSOCP00000006548.1"/>
    <property type="gene ID" value="ENSSOCG00000005028.1"/>
</dbReference>
<evidence type="ECO:0000313" key="2">
    <source>
        <dbReference type="Proteomes" id="UP000694551"/>
    </source>
</evidence>